<evidence type="ECO:0000256" key="7">
    <source>
        <dbReference type="SAM" id="SignalP"/>
    </source>
</evidence>
<dbReference type="Proteomes" id="UP000025227">
    <property type="component" value="Unplaced"/>
</dbReference>
<comment type="subcellular location">
    <subcellularLocation>
        <location evidence="1">Secreted</location>
    </subcellularLocation>
</comment>
<sequence length="132" mass="15294">MLFVLVVATFVASVASYRSDVAAFPEHFRRIGHNEYRVKAESNNNNGVLNPLVQDPLQRTDTVLNELVEPTLQKRNNDFICSGKRERRNVKRKNEFIRFGKRGDDLVRFGRSDSTETEPHVAKRKNEFIRFG</sequence>
<accession>A0A7I4Z6C7</accession>
<dbReference type="AlphaFoldDB" id="A0A7I4Z6C7"/>
<evidence type="ECO:0000256" key="1">
    <source>
        <dbReference type="ARBA" id="ARBA00004613"/>
    </source>
</evidence>
<name>A0A7I4Z6C7_HAECO</name>
<evidence type="ECO:0000256" key="6">
    <source>
        <dbReference type="ARBA" id="ARBA00023320"/>
    </source>
</evidence>
<evidence type="ECO:0000256" key="2">
    <source>
        <dbReference type="ARBA" id="ARBA00006356"/>
    </source>
</evidence>
<protein>
    <submittedName>
        <fullName evidence="9">FMRFamide</fullName>
    </submittedName>
</protein>
<dbReference type="WBParaSite" id="HCON_00180390-00001">
    <property type="protein sequence ID" value="HCON_00180390-00001"/>
    <property type="gene ID" value="HCON_00180390"/>
</dbReference>
<dbReference type="OrthoDB" id="5813613at2759"/>
<keyword evidence="5" id="KW-0027">Amidation</keyword>
<dbReference type="GO" id="GO:0005576">
    <property type="term" value="C:extracellular region"/>
    <property type="evidence" value="ECO:0007669"/>
    <property type="project" value="UniProtKB-SubCell"/>
</dbReference>
<organism evidence="8 9">
    <name type="scientific">Haemonchus contortus</name>
    <name type="common">Barber pole worm</name>
    <dbReference type="NCBI Taxonomy" id="6289"/>
    <lineage>
        <taxon>Eukaryota</taxon>
        <taxon>Metazoa</taxon>
        <taxon>Ecdysozoa</taxon>
        <taxon>Nematoda</taxon>
        <taxon>Chromadorea</taxon>
        <taxon>Rhabditida</taxon>
        <taxon>Rhabditina</taxon>
        <taxon>Rhabditomorpha</taxon>
        <taxon>Strongyloidea</taxon>
        <taxon>Trichostrongylidae</taxon>
        <taxon>Haemonchus</taxon>
    </lineage>
</organism>
<evidence type="ECO:0000256" key="4">
    <source>
        <dbReference type="ARBA" id="ARBA00022685"/>
    </source>
</evidence>
<feature type="signal peptide" evidence="7">
    <location>
        <begin position="1"/>
        <end position="16"/>
    </location>
</feature>
<proteinExistence type="inferred from homology"/>
<dbReference type="Pfam" id="PF01581">
    <property type="entry name" value="FARP"/>
    <property type="match status" value="2"/>
</dbReference>
<evidence type="ECO:0000313" key="8">
    <source>
        <dbReference type="Proteomes" id="UP000025227"/>
    </source>
</evidence>
<dbReference type="InterPro" id="IPR002544">
    <property type="entry name" value="FMRFamid-related_peptide-like"/>
</dbReference>
<evidence type="ECO:0000256" key="3">
    <source>
        <dbReference type="ARBA" id="ARBA00022525"/>
    </source>
</evidence>
<keyword evidence="4" id="KW-0165">Cleavage on pair of basic residues</keyword>
<keyword evidence="8" id="KW-1185">Reference proteome</keyword>
<keyword evidence="3" id="KW-0964">Secreted</keyword>
<evidence type="ECO:0000313" key="9">
    <source>
        <dbReference type="WBParaSite" id="HCON_00180390-00001"/>
    </source>
</evidence>
<keyword evidence="6" id="KW-0527">Neuropeptide</keyword>
<evidence type="ECO:0000256" key="5">
    <source>
        <dbReference type="ARBA" id="ARBA00022815"/>
    </source>
</evidence>
<keyword evidence="7" id="KW-0732">Signal</keyword>
<feature type="chain" id="PRO_5029512795" evidence="7">
    <location>
        <begin position="17"/>
        <end position="132"/>
    </location>
</feature>
<reference evidence="9" key="1">
    <citation type="submission" date="2020-12" db="UniProtKB">
        <authorList>
            <consortium name="WormBaseParasite"/>
        </authorList>
    </citation>
    <scope>IDENTIFICATION</scope>
    <source>
        <strain evidence="9">MHco3</strain>
    </source>
</reference>
<dbReference type="GO" id="GO:0007218">
    <property type="term" value="P:neuropeptide signaling pathway"/>
    <property type="evidence" value="ECO:0007669"/>
    <property type="project" value="UniProtKB-KW"/>
</dbReference>
<comment type="similarity">
    <text evidence="2">Belongs to the FARP (FMRFamide related peptide) family.</text>
</comment>